<proteinExistence type="inferred from homology"/>
<feature type="active site" description="Proton donor/acceptor" evidence="9">
    <location>
        <position position="185"/>
    </location>
</feature>
<dbReference type="GO" id="GO:0071555">
    <property type="term" value="P:cell wall organization"/>
    <property type="evidence" value="ECO:0007669"/>
    <property type="project" value="UniProtKB-UniRule"/>
</dbReference>
<dbReference type="CDD" id="cd16913">
    <property type="entry name" value="YkuD_like"/>
    <property type="match status" value="1"/>
</dbReference>
<dbReference type="Pfam" id="PF03734">
    <property type="entry name" value="YkuD"/>
    <property type="match status" value="1"/>
</dbReference>
<dbReference type="PANTHER" id="PTHR30582:SF24">
    <property type="entry name" value="L,D-TRANSPEPTIDASE ERFK_SRFK-RELATED"/>
    <property type="match status" value="1"/>
</dbReference>
<comment type="caution">
    <text evidence="13">The sequence shown here is derived from an EMBL/GenBank/DDBJ whole genome shotgun (WGS) entry which is preliminary data.</text>
</comment>
<evidence type="ECO:0000256" key="10">
    <source>
        <dbReference type="SAM" id="MobiDB-lite"/>
    </source>
</evidence>
<keyword evidence="6 9" id="KW-0133">Cell shape</keyword>
<sequence>MPQKLAVILAVLFGSVFPANAFSPCLYYLVRGGEELLEISQSMDLTRLAQEKGVRWEVVAQRNQLKKPYRLKPGMMLVIDDTHIVPTELSHGLVINLPELKLYHFYQGAYQRRYSLGIGKRDWQTPEGDYFIVNKAKNPTWLVPASIQEEMAEAGREVLDQVPPGPRNPLGPYWLGTSAPGVGIHATNRPWSVGHLVSHGCIRMLPEEIAQLFPLVEVGAPVKIIYQPVKMALTDRGKIFLEAHPDVYRKKVDAMAWVQSLVTAYRLQDRIDWDKVVAVLKAKDGIAREVTKEVSRTEKPRDRNLSESSKPRQLGLFPLQPKEARVE</sequence>
<feature type="signal peptide" evidence="11">
    <location>
        <begin position="1"/>
        <end position="21"/>
    </location>
</feature>
<feature type="region of interest" description="Disordered" evidence="10">
    <location>
        <begin position="290"/>
        <end position="327"/>
    </location>
</feature>
<evidence type="ECO:0000256" key="11">
    <source>
        <dbReference type="SAM" id="SignalP"/>
    </source>
</evidence>
<dbReference type="GO" id="GO:0071972">
    <property type="term" value="F:peptidoglycan L,D-transpeptidase activity"/>
    <property type="evidence" value="ECO:0007669"/>
    <property type="project" value="TreeGrafter"/>
</dbReference>
<dbReference type="PANTHER" id="PTHR30582">
    <property type="entry name" value="L,D-TRANSPEPTIDASE"/>
    <property type="match status" value="1"/>
</dbReference>
<evidence type="ECO:0000256" key="3">
    <source>
        <dbReference type="ARBA" id="ARBA00022676"/>
    </source>
</evidence>
<evidence type="ECO:0000313" key="13">
    <source>
        <dbReference type="EMBL" id="HGB14738.1"/>
    </source>
</evidence>
<dbReference type="InterPro" id="IPR005490">
    <property type="entry name" value="LD_TPept_cat_dom"/>
</dbReference>
<organism evidence="13">
    <name type="scientific">Desulfobacca acetoxidans</name>
    <dbReference type="NCBI Taxonomy" id="60893"/>
    <lineage>
        <taxon>Bacteria</taxon>
        <taxon>Pseudomonadati</taxon>
        <taxon>Thermodesulfobacteriota</taxon>
        <taxon>Desulfobaccia</taxon>
        <taxon>Desulfobaccales</taxon>
        <taxon>Desulfobaccaceae</taxon>
        <taxon>Desulfobacca</taxon>
    </lineage>
</organism>
<dbReference type="GO" id="GO:0018104">
    <property type="term" value="P:peptidoglycan-protein cross-linking"/>
    <property type="evidence" value="ECO:0007669"/>
    <property type="project" value="TreeGrafter"/>
</dbReference>
<feature type="chain" id="PRO_5027649462" description="L,D-TPase catalytic domain-containing protein" evidence="11">
    <location>
        <begin position="22"/>
        <end position="327"/>
    </location>
</feature>
<evidence type="ECO:0000256" key="4">
    <source>
        <dbReference type="ARBA" id="ARBA00022679"/>
    </source>
</evidence>
<dbReference type="GO" id="GO:0005576">
    <property type="term" value="C:extracellular region"/>
    <property type="evidence" value="ECO:0007669"/>
    <property type="project" value="TreeGrafter"/>
</dbReference>
<keyword evidence="7 9" id="KW-0573">Peptidoglycan synthesis</keyword>
<dbReference type="SUPFAM" id="SSF141523">
    <property type="entry name" value="L,D-transpeptidase catalytic domain-like"/>
    <property type="match status" value="1"/>
</dbReference>
<keyword evidence="8 9" id="KW-0961">Cell wall biogenesis/degradation</keyword>
<dbReference type="Gene3D" id="2.40.440.10">
    <property type="entry name" value="L,D-transpeptidase catalytic domain-like"/>
    <property type="match status" value="1"/>
</dbReference>
<evidence type="ECO:0000256" key="1">
    <source>
        <dbReference type="ARBA" id="ARBA00004752"/>
    </source>
</evidence>
<comment type="pathway">
    <text evidence="1 9">Cell wall biogenesis; peptidoglycan biosynthesis.</text>
</comment>
<feature type="domain" description="L,D-TPase catalytic" evidence="12">
    <location>
        <begin position="91"/>
        <end position="225"/>
    </location>
</feature>
<evidence type="ECO:0000256" key="7">
    <source>
        <dbReference type="ARBA" id="ARBA00022984"/>
    </source>
</evidence>
<evidence type="ECO:0000259" key="12">
    <source>
        <dbReference type="PROSITE" id="PS52029"/>
    </source>
</evidence>
<feature type="active site" description="Nucleophile" evidence="9">
    <location>
        <position position="201"/>
    </location>
</feature>
<dbReference type="EMBL" id="DTHB01000043">
    <property type="protein sequence ID" value="HGB14738.1"/>
    <property type="molecule type" value="Genomic_DNA"/>
</dbReference>
<dbReference type="GO" id="GO:0016757">
    <property type="term" value="F:glycosyltransferase activity"/>
    <property type="evidence" value="ECO:0007669"/>
    <property type="project" value="UniProtKB-KW"/>
</dbReference>
<gene>
    <name evidence="13" type="ORF">ENV62_05835</name>
</gene>
<evidence type="ECO:0000256" key="9">
    <source>
        <dbReference type="PROSITE-ProRule" id="PRU01373"/>
    </source>
</evidence>
<feature type="compositionally biased region" description="Basic and acidic residues" evidence="10">
    <location>
        <begin position="290"/>
        <end position="305"/>
    </location>
</feature>
<keyword evidence="5" id="KW-0378">Hydrolase</keyword>
<keyword evidence="4" id="KW-0808">Transferase</keyword>
<keyword evidence="3" id="KW-0328">Glycosyltransferase</keyword>
<dbReference type="InterPro" id="IPR038063">
    <property type="entry name" value="Transpep_catalytic_dom"/>
</dbReference>
<comment type="similarity">
    <text evidence="2">Belongs to the YkuD family.</text>
</comment>
<reference evidence="13" key="1">
    <citation type="journal article" date="2020" name="mSystems">
        <title>Genome- and Community-Level Interaction Insights into Carbon Utilization and Element Cycling Functions of Hydrothermarchaeota in Hydrothermal Sediment.</title>
        <authorList>
            <person name="Zhou Z."/>
            <person name="Liu Y."/>
            <person name="Xu W."/>
            <person name="Pan J."/>
            <person name="Luo Z.H."/>
            <person name="Li M."/>
        </authorList>
    </citation>
    <scope>NUCLEOTIDE SEQUENCE [LARGE SCALE GENOMIC DNA]</scope>
    <source>
        <strain evidence="13">SpSt-776</strain>
    </source>
</reference>
<name>A0A7C3SL28_9BACT</name>
<dbReference type="InterPro" id="IPR050979">
    <property type="entry name" value="LD-transpeptidase"/>
</dbReference>
<evidence type="ECO:0000256" key="5">
    <source>
        <dbReference type="ARBA" id="ARBA00022801"/>
    </source>
</evidence>
<protein>
    <recommendedName>
        <fullName evidence="12">L,D-TPase catalytic domain-containing protein</fullName>
    </recommendedName>
</protein>
<evidence type="ECO:0000256" key="6">
    <source>
        <dbReference type="ARBA" id="ARBA00022960"/>
    </source>
</evidence>
<evidence type="ECO:0000256" key="2">
    <source>
        <dbReference type="ARBA" id="ARBA00005992"/>
    </source>
</evidence>
<evidence type="ECO:0000256" key="8">
    <source>
        <dbReference type="ARBA" id="ARBA00023316"/>
    </source>
</evidence>
<dbReference type="PROSITE" id="PS52029">
    <property type="entry name" value="LD_TPASE"/>
    <property type="match status" value="1"/>
</dbReference>
<dbReference type="UniPathway" id="UPA00219"/>
<dbReference type="AlphaFoldDB" id="A0A7C3SL28"/>
<dbReference type="GO" id="GO:0008360">
    <property type="term" value="P:regulation of cell shape"/>
    <property type="evidence" value="ECO:0007669"/>
    <property type="project" value="UniProtKB-UniRule"/>
</dbReference>
<keyword evidence="11" id="KW-0732">Signal</keyword>
<accession>A0A7C3SL28</accession>